<protein>
    <submittedName>
        <fullName evidence="1">Uncharacterized protein</fullName>
    </submittedName>
</protein>
<organism evidence="1 2">
    <name type="scientific">Durusdinium trenchii</name>
    <dbReference type="NCBI Taxonomy" id="1381693"/>
    <lineage>
        <taxon>Eukaryota</taxon>
        <taxon>Sar</taxon>
        <taxon>Alveolata</taxon>
        <taxon>Dinophyceae</taxon>
        <taxon>Suessiales</taxon>
        <taxon>Symbiodiniaceae</taxon>
        <taxon>Durusdinium</taxon>
    </lineage>
</organism>
<accession>A0ABP0NMT2</accession>
<evidence type="ECO:0000313" key="1">
    <source>
        <dbReference type="EMBL" id="CAK9063729.1"/>
    </source>
</evidence>
<dbReference type="Proteomes" id="UP001642464">
    <property type="component" value="Unassembled WGS sequence"/>
</dbReference>
<dbReference type="EMBL" id="CAXAMM010028891">
    <property type="protein sequence ID" value="CAK9063729.1"/>
    <property type="molecule type" value="Genomic_DNA"/>
</dbReference>
<gene>
    <name evidence="1" type="ORF">SCF082_LOCUS32963</name>
</gene>
<name>A0ABP0NMT2_9DINO</name>
<reference evidence="1 2" key="1">
    <citation type="submission" date="2024-02" db="EMBL/GenBank/DDBJ databases">
        <authorList>
            <person name="Chen Y."/>
            <person name="Shah S."/>
            <person name="Dougan E. K."/>
            <person name="Thang M."/>
            <person name="Chan C."/>
        </authorList>
    </citation>
    <scope>NUCLEOTIDE SEQUENCE [LARGE SCALE GENOMIC DNA]</scope>
</reference>
<proteinExistence type="predicted"/>
<sequence length="287" mass="32000">MKTLPQGMQLLKEISSVAEKRMASDSSLKELASATAAVSDLWQKISASPSSSDEVSMDTIVETWENVLKLQTELKDKPEEAKATNLQSKLSGDIANALIQCHIQTELLEFIKSQHVHAKNDMKCLSLPSWDILKLRKNHGIILQCCSGLDTLNGKMESGSPATLTLQTSQELMNVWDQCQSDVLSACGSKPVSDLEAALQDFRDLLFGIVQKGFASRETELKTNIVNLINKCLQLASTHESWTTLRTQIEDYQRLATAEVFSVDEQKHIKVFGEAAYLFHRYGFHCH</sequence>
<keyword evidence="2" id="KW-1185">Reference proteome</keyword>
<comment type="caution">
    <text evidence="1">The sequence shown here is derived from an EMBL/GenBank/DDBJ whole genome shotgun (WGS) entry which is preliminary data.</text>
</comment>
<evidence type="ECO:0000313" key="2">
    <source>
        <dbReference type="Proteomes" id="UP001642464"/>
    </source>
</evidence>